<evidence type="ECO:0000313" key="3">
    <source>
        <dbReference type="Proteomes" id="UP000677082"/>
    </source>
</evidence>
<accession>A0A919T7Z6</accession>
<feature type="region of interest" description="Disordered" evidence="1">
    <location>
        <begin position="48"/>
        <end position="71"/>
    </location>
</feature>
<proteinExistence type="predicted"/>
<reference evidence="2 3" key="1">
    <citation type="submission" date="2021-03" db="EMBL/GenBank/DDBJ databases">
        <title>Whole genome shotgun sequence of Actinoplanes toevensis NBRC 105298.</title>
        <authorList>
            <person name="Komaki H."/>
            <person name="Tamura T."/>
        </authorList>
    </citation>
    <scope>NUCLEOTIDE SEQUENCE [LARGE SCALE GENOMIC DNA]</scope>
    <source>
        <strain evidence="2 3">NBRC 105298</strain>
    </source>
</reference>
<feature type="region of interest" description="Disordered" evidence="1">
    <location>
        <begin position="1"/>
        <end position="32"/>
    </location>
</feature>
<sequence length="71" mass="7709">MWKPVWQPPQARSPEVMPVDSLHGPPGLTPQCRAPKTELRPLMSSMMSISPDFGQVTPDRSGAPSIQNAGQ</sequence>
<name>A0A919T7Z6_9ACTN</name>
<dbReference type="Proteomes" id="UP000677082">
    <property type="component" value="Unassembled WGS sequence"/>
</dbReference>
<dbReference type="AlphaFoldDB" id="A0A919T7Z6"/>
<comment type="caution">
    <text evidence="2">The sequence shown here is derived from an EMBL/GenBank/DDBJ whole genome shotgun (WGS) entry which is preliminary data.</text>
</comment>
<protein>
    <submittedName>
        <fullName evidence="2">Uncharacterized protein</fullName>
    </submittedName>
</protein>
<dbReference type="EMBL" id="BOQN01000028">
    <property type="protein sequence ID" value="GIM90367.1"/>
    <property type="molecule type" value="Genomic_DNA"/>
</dbReference>
<evidence type="ECO:0000313" key="2">
    <source>
        <dbReference type="EMBL" id="GIM90367.1"/>
    </source>
</evidence>
<evidence type="ECO:0000256" key="1">
    <source>
        <dbReference type="SAM" id="MobiDB-lite"/>
    </source>
</evidence>
<keyword evidence="3" id="KW-1185">Reference proteome</keyword>
<organism evidence="2 3">
    <name type="scientific">Paractinoplanes toevensis</name>
    <dbReference type="NCBI Taxonomy" id="571911"/>
    <lineage>
        <taxon>Bacteria</taxon>
        <taxon>Bacillati</taxon>
        <taxon>Actinomycetota</taxon>
        <taxon>Actinomycetes</taxon>
        <taxon>Micromonosporales</taxon>
        <taxon>Micromonosporaceae</taxon>
        <taxon>Paractinoplanes</taxon>
    </lineage>
</organism>
<gene>
    <name evidence="2" type="ORF">Ato02nite_021600</name>
</gene>